<feature type="domain" description="MoaB/Mog" evidence="2">
    <location>
        <begin position="171"/>
        <end position="302"/>
    </location>
</feature>
<dbReference type="OrthoDB" id="9779263at2"/>
<dbReference type="PANTHER" id="PTHR43777">
    <property type="entry name" value="MOLYBDENUM COFACTOR CYTIDYLYLTRANSFERASE"/>
    <property type="match status" value="1"/>
</dbReference>
<accession>A0A1X7FHA4</accession>
<reference evidence="3 4" key="1">
    <citation type="submission" date="2017-04" db="EMBL/GenBank/DDBJ databases">
        <authorList>
            <person name="Afonso C.L."/>
            <person name="Miller P.J."/>
            <person name="Scott M.A."/>
            <person name="Spackman E."/>
            <person name="Goraichik I."/>
            <person name="Dimitrov K.M."/>
            <person name="Suarez D.L."/>
            <person name="Swayne D.E."/>
        </authorList>
    </citation>
    <scope>NUCLEOTIDE SEQUENCE [LARGE SCALE GENOMIC DNA]</scope>
    <source>
        <strain evidence="3 4">A2P</strain>
    </source>
</reference>
<dbReference type="InterPro" id="IPR029044">
    <property type="entry name" value="Nucleotide-diphossugar_trans"/>
</dbReference>
<dbReference type="InterPro" id="IPR025877">
    <property type="entry name" value="MobA-like_NTP_Trfase"/>
</dbReference>
<dbReference type="PANTHER" id="PTHR43777:SF1">
    <property type="entry name" value="MOLYBDENUM COFACTOR CYTIDYLYLTRANSFERASE"/>
    <property type="match status" value="1"/>
</dbReference>
<evidence type="ECO:0000313" key="3">
    <source>
        <dbReference type="EMBL" id="SMF52042.1"/>
    </source>
</evidence>
<dbReference type="SUPFAM" id="SSF53448">
    <property type="entry name" value="Nucleotide-diphospho-sugar transferases"/>
    <property type="match status" value="1"/>
</dbReference>
<evidence type="ECO:0000259" key="2">
    <source>
        <dbReference type="SMART" id="SM00852"/>
    </source>
</evidence>
<protein>
    <submittedName>
        <fullName evidence="3">Molybdopterin molybdochelatase /molybdenum cofactor cytidylyltransferase</fullName>
    </submittedName>
</protein>
<dbReference type="SMART" id="SM00852">
    <property type="entry name" value="MoCF_biosynth"/>
    <property type="match status" value="1"/>
</dbReference>
<keyword evidence="1" id="KW-0460">Magnesium</keyword>
<organism evidence="3 4">
    <name type="scientific">Azospirillum oryzae</name>
    <dbReference type="NCBI Taxonomy" id="286727"/>
    <lineage>
        <taxon>Bacteria</taxon>
        <taxon>Pseudomonadati</taxon>
        <taxon>Pseudomonadota</taxon>
        <taxon>Alphaproteobacteria</taxon>
        <taxon>Rhodospirillales</taxon>
        <taxon>Azospirillaceae</taxon>
        <taxon>Azospirillum</taxon>
    </lineage>
</organism>
<dbReference type="Gene3D" id="3.90.550.10">
    <property type="entry name" value="Spore Coat Polysaccharide Biosynthesis Protein SpsA, Chain A"/>
    <property type="match status" value="1"/>
</dbReference>
<dbReference type="CDD" id="cd04182">
    <property type="entry name" value="GT_2_like_f"/>
    <property type="match status" value="1"/>
</dbReference>
<keyword evidence="3" id="KW-0808">Transferase</keyword>
<dbReference type="InterPro" id="IPR012184">
    <property type="entry name" value="Bifunc_Mopterin-bd"/>
</dbReference>
<dbReference type="GO" id="GO:0016779">
    <property type="term" value="F:nucleotidyltransferase activity"/>
    <property type="evidence" value="ECO:0007669"/>
    <property type="project" value="UniProtKB-KW"/>
</dbReference>
<sequence>MFFGPLPLSDAEGAILAHSLRLSGLAFKKGRRLSADDVAALREAGISEVIAAKLSDSDIAEDAAATRIAAAVAGGSVQIAAAFTGRVNLFAEAHGLLRLDPACIDAINEIDESVTIATLPDFAPVQPGQMLATVKIIPFAAPAAAVEQAEQLAADGPPPLAVLPYRPLSVALIQTRLPGVKDSVLDKTVMVTRERIEALGGTLIDESRCAHDEAALAAEIAAMPPADLLLIAGASAITDRRDVLPAAIERAGGVVEHFGMPVDPGNLLLLARRDGKPVLGLPGCARSPKLNGFDWVLQRIAAGIPPSRSEVMRMGVGGLLAEIPTRPLPRAGVSTETPRAPRVTALVLAAGRSSRMGPTNKLLAEVNGAPLVARAVDAALASQAANVIVVTGHQGESVARALADRPVTFVHNPAFAEGLSSSLRAGLAAVPSESDAVVVCLGDMPRVASAVIDRLIAAYSPVEGRAICIPTTHGKQGNPVLWDRAFFTEMAALTGDAGAKRLIGQHADRLCEVPVDDAGILYDVDTPELLARFTETADGRKISAPDPASAGSSRG</sequence>
<dbReference type="AlphaFoldDB" id="A0A1X7FHA4"/>
<dbReference type="InterPro" id="IPR001453">
    <property type="entry name" value="MoaB/Mog_dom"/>
</dbReference>
<evidence type="ECO:0000256" key="1">
    <source>
        <dbReference type="ARBA" id="ARBA00022842"/>
    </source>
</evidence>
<dbReference type="PIRSF" id="PIRSF036626">
    <property type="entry name" value="MPTBd_MobAlike"/>
    <property type="match status" value="1"/>
</dbReference>
<keyword evidence="3" id="KW-0548">Nucleotidyltransferase</keyword>
<dbReference type="CDD" id="cd03522">
    <property type="entry name" value="MoeA_like"/>
    <property type="match status" value="1"/>
</dbReference>
<dbReference type="Pfam" id="PF12804">
    <property type="entry name" value="NTP_transf_3"/>
    <property type="match status" value="1"/>
</dbReference>
<dbReference type="Gene3D" id="3.40.980.10">
    <property type="entry name" value="MoaB/Mog-like domain"/>
    <property type="match status" value="1"/>
</dbReference>
<proteinExistence type="predicted"/>
<gene>
    <name evidence="3" type="ORF">SAMN02982917_2872</name>
</gene>
<evidence type="ECO:0000313" key="4">
    <source>
        <dbReference type="Proteomes" id="UP000192936"/>
    </source>
</evidence>
<name>A0A1X7FHA4_9PROT</name>
<dbReference type="InterPro" id="IPR036425">
    <property type="entry name" value="MoaB/Mog-like_dom_sf"/>
</dbReference>
<dbReference type="SUPFAM" id="SSF53218">
    <property type="entry name" value="Molybdenum cofactor biosynthesis proteins"/>
    <property type="match status" value="1"/>
</dbReference>
<dbReference type="STRING" id="286727.SAMN02982917_2872"/>
<dbReference type="Proteomes" id="UP000192936">
    <property type="component" value="Unassembled WGS sequence"/>
</dbReference>
<dbReference type="EMBL" id="FXAK01000005">
    <property type="protein sequence ID" value="SMF52042.1"/>
    <property type="molecule type" value="Genomic_DNA"/>
</dbReference>
<dbReference type="RefSeq" id="WP_085086364.1">
    <property type="nucleotide sequence ID" value="NZ_FXAK01000005.1"/>
</dbReference>